<gene>
    <name evidence="1" type="ORF">PSON_ATCC_30995.1.T0390156</name>
</gene>
<dbReference type="EMBL" id="CAJJDN010000039">
    <property type="protein sequence ID" value="CAD8079524.1"/>
    <property type="molecule type" value="Genomic_DNA"/>
</dbReference>
<accession>A0A8S1MX98</accession>
<dbReference type="Proteomes" id="UP000692954">
    <property type="component" value="Unassembled WGS sequence"/>
</dbReference>
<reference evidence="1" key="1">
    <citation type="submission" date="2021-01" db="EMBL/GenBank/DDBJ databases">
        <authorList>
            <consortium name="Genoscope - CEA"/>
            <person name="William W."/>
        </authorList>
    </citation>
    <scope>NUCLEOTIDE SEQUENCE</scope>
</reference>
<evidence type="ECO:0000313" key="2">
    <source>
        <dbReference type="Proteomes" id="UP000692954"/>
    </source>
</evidence>
<dbReference type="AlphaFoldDB" id="A0A8S1MX98"/>
<evidence type="ECO:0000313" key="1">
    <source>
        <dbReference type="EMBL" id="CAD8079524.1"/>
    </source>
</evidence>
<proteinExistence type="predicted"/>
<keyword evidence="2" id="KW-1185">Reference proteome</keyword>
<sequence length="220" mass="25738">MNANQEFLCFEQNEEIMKGLAQSNKYTEIIEFCDRQIALIQVAQIVQQDSSEEPLDFCKVSSQSSGSFILAKIDSYVSKFQIESAYEFYFKKKIKTLRILEYYQEAIQCRQLMNSLLVKNNSQHFQTLIELASSLYKQGKVEEFIQQLGLDIESNKKDIQYYKQLVKNLKDQGLIEEAIACLDYGIQNNQTLEKFKLKKAKNLIYKEQYEQAKKNINQVL</sequence>
<dbReference type="OrthoDB" id="310957at2759"/>
<comment type="caution">
    <text evidence="1">The sequence shown here is derived from an EMBL/GenBank/DDBJ whole genome shotgun (WGS) entry which is preliminary data.</text>
</comment>
<name>A0A8S1MX98_9CILI</name>
<organism evidence="1 2">
    <name type="scientific">Paramecium sonneborni</name>
    <dbReference type="NCBI Taxonomy" id="65129"/>
    <lineage>
        <taxon>Eukaryota</taxon>
        <taxon>Sar</taxon>
        <taxon>Alveolata</taxon>
        <taxon>Ciliophora</taxon>
        <taxon>Intramacronucleata</taxon>
        <taxon>Oligohymenophorea</taxon>
        <taxon>Peniculida</taxon>
        <taxon>Parameciidae</taxon>
        <taxon>Paramecium</taxon>
    </lineage>
</organism>
<protein>
    <submittedName>
        <fullName evidence="1">Uncharacterized protein</fullName>
    </submittedName>
</protein>